<dbReference type="Gene3D" id="3.40.50.300">
    <property type="entry name" value="P-loop containing nucleotide triphosphate hydrolases"/>
    <property type="match status" value="1"/>
</dbReference>
<accession>A0A3M9N8C9</accession>
<dbReference type="GO" id="GO:0006261">
    <property type="term" value="P:DNA-templated DNA replication"/>
    <property type="evidence" value="ECO:0007669"/>
    <property type="project" value="TreeGrafter"/>
</dbReference>
<dbReference type="Proteomes" id="UP000267223">
    <property type="component" value="Unassembled WGS sequence"/>
</dbReference>
<comment type="catalytic activity">
    <reaction evidence="8">
        <text>DNA(n) + a 2'-deoxyribonucleoside 5'-triphosphate = DNA(n+1) + diphosphate</text>
        <dbReference type="Rhea" id="RHEA:22508"/>
        <dbReference type="Rhea" id="RHEA-COMP:17339"/>
        <dbReference type="Rhea" id="RHEA-COMP:17340"/>
        <dbReference type="ChEBI" id="CHEBI:33019"/>
        <dbReference type="ChEBI" id="CHEBI:61560"/>
        <dbReference type="ChEBI" id="CHEBI:173112"/>
        <dbReference type="EC" id="2.7.7.7"/>
    </reaction>
</comment>
<keyword evidence="4 10" id="KW-0548">Nucleotidyltransferase</keyword>
<reference evidence="10 11" key="1">
    <citation type="submission" date="2018-11" db="EMBL/GenBank/DDBJ databases">
        <title>Draft genome sequence of Ferruginibacter sp. BO-59.</title>
        <authorList>
            <person name="Im W.T."/>
        </authorList>
    </citation>
    <scope>NUCLEOTIDE SEQUENCE [LARGE SCALE GENOMIC DNA]</scope>
    <source>
        <strain evidence="10 11">BO-59</strain>
    </source>
</reference>
<dbReference type="EC" id="2.7.7.7" evidence="1"/>
<evidence type="ECO:0000313" key="10">
    <source>
        <dbReference type="EMBL" id="RNI34039.1"/>
    </source>
</evidence>
<dbReference type="AlphaFoldDB" id="A0A3M9N8C9"/>
<evidence type="ECO:0000256" key="8">
    <source>
        <dbReference type="ARBA" id="ARBA00049244"/>
    </source>
</evidence>
<dbReference type="PANTHER" id="PTHR34388">
    <property type="entry name" value="DNA POLYMERASE III SUBUNIT DELTA"/>
    <property type="match status" value="1"/>
</dbReference>
<name>A0A3M9N8C9_9BACT</name>
<organism evidence="10 11">
    <name type="scientific">Hanamia caeni</name>
    <dbReference type="NCBI Taxonomy" id="2294116"/>
    <lineage>
        <taxon>Bacteria</taxon>
        <taxon>Pseudomonadati</taxon>
        <taxon>Bacteroidota</taxon>
        <taxon>Chitinophagia</taxon>
        <taxon>Chitinophagales</taxon>
        <taxon>Chitinophagaceae</taxon>
        <taxon>Hanamia</taxon>
    </lineage>
</organism>
<comment type="caution">
    <text evidence="10">The sequence shown here is derived from an EMBL/GenBank/DDBJ whole genome shotgun (WGS) entry which is preliminary data.</text>
</comment>
<dbReference type="EMBL" id="RJJR01000015">
    <property type="protein sequence ID" value="RNI34039.1"/>
    <property type="molecule type" value="Genomic_DNA"/>
</dbReference>
<evidence type="ECO:0000256" key="5">
    <source>
        <dbReference type="ARBA" id="ARBA00022705"/>
    </source>
</evidence>
<dbReference type="CDD" id="cd18138">
    <property type="entry name" value="HLD_clamp_pol_III_delta"/>
    <property type="match status" value="1"/>
</dbReference>
<dbReference type="InterPro" id="IPR010372">
    <property type="entry name" value="DNA_pol3_delta_N"/>
</dbReference>
<dbReference type="GO" id="GO:0009360">
    <property type="term" value="C:DNA polymerase III complex"/>
    <property type="evidence" value="ECO:0007669"/>
    <property type="project" value="InterPro"/>
</dbReference>
<comment type="similarity">
    <text evidence="7">Belongs to the DNA polymerase HolA subunit family.</text>
</comment>
<sequence length="338" mass="38659">MTAASIISNWKNNEFKPVYWLEGDEDYFIDQVMEYAEKKILTGNEAEFNQTIFYGKDANWADVINACRRYPMFAERQVVLLKEAQVMRDVEKLEGYVENPLASTILVVSYKGKTLDGRQKFSKLIKKKGEVFLSKKLYENQLPGWINDYLKDNGFSIKPKALALLVDHIGNDLSRIVNEIEKLSLNLGASKNITEDDIEKFIGISKEYNIFELQNALSKKDQPKAIRIIQYFDANPKAVPIQLILPSLYSHFSRILAVYQMSDKSERAIKPVFNYNPSVTEHVMHTLKNYSFAEIEQVILLLHDANLKSLGIGTSGISTGALLKELSYKIMNLRARKI</sequence>
<feature type="domain" description="DNA polymerase III delta N-terminal" evidence="9">
    <location>
        <begin position="19"/>
        <end position="132"/>
    </location>
</feature>
<dbReference type="GO" id="GO:0003677">
    <property type="term" value="F:DNA binding"/>
    <property type="evidence" value="ECO:0007669"/>
    <property type="project" value="InterPro"/>
</dbReference>
<evidence type="ECO:0000256" key="3">
    <source>
        <dbReference type="ARBA" id="ARBA00022679"/>
    </source>
</evidence>
<keyword evidence="3 10" id="KW-0808">Transferase</keyword>
<proteinExistence type="inferred from homology"/>
<evidence type="ECO:0000256" key="7">
    <source>
        <dbReference type="ARBA" id="ARBA00034754"/>
    </source>
</evidence>
<evidence type="ECO:0000256" key="4">
    <source>
        <dbReference type="ARBA" id="ARBA00022695"/>
    </source>
</evidence>
<dbReference type="GO" id="GO:0003887">
    <property type="term" value="F:DNA-directed DNA polymerase activity"/>
    <property type="evidence" value="ECO:0007669"/>
    <property type="project" value="UniProtKB-KW"/>
</dbReference>
<dbReference type="InterPro" id="IPR027417">
    <property type="entry name" value="P-loop_NTPase"/>
</dbReference>
<keyword evidence="6" id="KW-0239">DNA-directed DNA polymerase</keyword>
<dbReference type="RefSeq" id="WP_123121979.1">
    <property type="nucleotide sequence ID" value="NZ_RJJR01000015.1"/>
</dbReference>
<gene>
    <name evidence="10" type="primary">holA</name>
    <name evidence="10" type="ORF">EFY79_17160</name>
</gene>
<keyword evidence="11" id="KW-1185">Reference proteome</keyword>
<dbReference type="Pfam" id="PF06144">
    <property type="entry name" value="DNA_pol3_delta"/>
    <property type="match status" value="1"/>
</dbReference>
<evidence type="ECO:0000256" key="6">
    <source>
        <dbReference type="ARBA" id="ARBA00022932"/>
    </source>
</evidence>
<dbReference type="SUPFAM" id="SSF48019">
    <property type="entry name" value="post-AAA+ oligomerization domain-like"/>
    <property type="match status" value="1"/>
</dbReference>
<dbReference type="NCBIfam" id="TIGR01128">
    <property type="entry name" value="holA"/>
    <property type="match status" value="1"/>
</dbReference>
<evidence type="ECO:0000313" key="11">
    <source>
        <dbReference type="Proteomes" id="UP000267223"/>
    </source>
</evidence>
<evidence type="ECO:0000256" key="2">
    <source>
        <dbReference type="ARBA" id="ARBA00017703"/>
    </source>
</evidence>
<dbReference type="Gene3D" id="1.10.8.60">
    <property type="match status" value="1"/>
</dbReference>
<dbReference type="PANTHER" id="PTHR34388:SF1">
    <property type="entry name" value="DNA POLYMERASE III SUBUNIT DELTA"/>
    <property type="match status" value="1"/>
</dbReference>
<protein>
    <recommendedName>
        <fullName evidence="2">DNA polymerase III subunit delta</fullName>
        <ecNumber evidence="1">2.7.7.7</ecNumber>
    </recommendedName>
</protein>
<dbReference type="InterPro" id="IPR008921">
    <property type="entry name" value="DNA_pol3_clamp-load_cplx_C"/>
</dbReference>
<evidence type="ECO:0000259" key="9">
    <source>
        <dbReference type="Pfam" id="PF06144"/>
    </source>
</evidence>
<dbReference type="InterPro" id="IPR005790">
    <property type="entry name" value="DNA_polIII_delta"/>
</dbReference>
<dbReference type="OrthoDB" id="1172326at2"/>
<dbReference type="SUPFAM" id="SSF52540">
    <property type="entry name" value="P-loop containing nucleoside triphosphate hydrolases"/>
    <property type="match status" value="1"/>
</dbReference>
<evidence type="ECO:0000256" key="1">
    <source>
        <dbReference type="ARBA" id="ARBA00012417"/>
    </source>
</evidence>
<dbReference type="Gene3D" id="1.20.272.10">
    <property type="match status" value="1"/>
</dbReference>
<keyword evidence="5" id="KW-0235">DNA replication</keyword>